<sequence>MKYFINNIQLTNNDMWEISGTTEGNIHSIQAYYTEVREYKHPEKKLQIPFEQHGDQFTARFHLDDIAMLSIPDRETLWRFKVNTDFPYINLVTDGPVTNEPFRPSNSLYQYQFTFPEGILTFHSIPLEVSASVTSFSLDDTSLSGTLQIQPAIPDNLFTGSLLLKRRPTASFYLFHEQKQMFQLGTVNNNKLTFSIPLSSLSAEFIVDDTNVLDAVIEISPLKLKQSIPAFLSITPDLKLSIPSEASIQSPLWASLRSYVTGSNRLSFYLKKARQGHATLTKFDEDNTSLRFHLRLNSNLTVPFLVAKRQDKKANMFESTVEQSWLLKKGLAKYTASINKKDFLSGPLNKANTVWDFYVRSNDMPDVPIEVSNEISLSDTEYFEIDNKKFKAKVKKNNSNKLSCYTIAAPQIGEKPIKVAVMGTCFSRNAFNSSPFFNPDYKLFFECSFTQFHSSIISVMTETYSAINLKKYDDMSPNEKTTVAEDVKKDFFTNLKNSNSDYFLIDLYPDAVRPVIWLDSKSAITLSYVIEQSQLLNDLSYERIIDHIDNEAFFNEWKNYADLFIEKLTEIIPADHIILNLGGFTTSYYDKNRVVTQYPNKMAIERNNYFWDRLNNYFLSQLPEARVIDFSKKPYIGDFYYPFGHSFSHFESTYYKDFLKELIYITSLK</sequence>
<protein>
    <submittedName>
        <fullName evidence="1">Teichoic acid biosynthesis protein</fullName>
    </submittedName>
</protein>
<gene>
    <name evidence="1" type="ORF">UE46_11780</name>
</gene>
<evidence type="ECO:0000313" key="2">
    <source>
        <dbReference type="Proteomes" id="UP000223060"/>
    </source>
</evidence>
<name>A0A1S7FYQ6_9LIST</name>
<keyword evidence="2" id="KW-1185">Reference proteome</keyword>
<proteinExistence type="predicted"/>
<dbReference type="Pfam" id="PF19786">
    <property type="entry name" value="DUF6270"/>
    <property type="match status" value="1"/>
</dbReference>
<reference evidence="2" key="1">
    <citation type="submission" date="2015-03" db="EMBL/GenBank/DDBJ databases">
        <authorList>
            <person name="Ferrari E."/>
            <person name="Walter M.C."/>
            <person name="Huptas C."/>
            <person name="Scherer S."/>
            <person name="Mueller-Herbst S."/>
        </authorList>
    </citation>
    <scope>NUCLEOTIDE SEQUENCE [LARGE SCALE GENOMIC DNA]</scope>
    <source>
        <strain evidence="2">LWP01</strain>
    </source>
</reference>
<dbReference type="AlphaFoldDB" id="A0A1S7FYQ6"/>
<evidence type="ECO:0000313" key="1">
    <source>
        <dbReference type="EMBL" id="AQY52553.1"/>
    </source>
</evidence>
<accession>A0A1S7FYQ6</accession>
<dbReference type="Proteomes" id="UP000223060">
    <property type="component" value="Chromosome"/>
</dbReference>
<dbReference type="RefSeq" id="WP_036063473.1">
    <property type="nucleotide sequence ID" value="NZ_CP011102.1"/>
</dbReference>
<organism evidence="1 2">
    <name type="scientific">Listeria weihenstephanensis</name>
    <dbReference type="NCBI Taxonomy" id="1006155"/>
    <lineage>
        <taxon>Bacteria</taxon>
        <taxon>Bacillati</taxon>
        <taxon>Bacillota</taxon>
        <taxon>Bacilli</taxon>
        <taxon>Bacillales</taxon>
        <taxon>Listeriaceae</taxon>
        <taxon>Listeria</taxon>
    </lineage>
</organism>
<dbReference type="EMBL" id="CP011102">
    <property type="protein sequence ID" value="AQY52553.1"/>
    <property type="molecule type" value="Genomic_DNA"/>
</dbReference>
<dbReference type="InterPro" id="IPR046237">
    <property type="entry name" value="DUF6270"/>
</dbReference>
<dbReference type="KEGG" id="lwi:UE46_11780"/>